<reference evidence="2" key="1">
    <citation type="journal article" date="2023" name="Front. Plant Sci.">
        <title>Chromosomal-level genome assembly of Melastoma candidum provides insights into trichome evolution.</title>
        <authorList>
            <person name="Zhong Y."/>
            <person name="Wu W."/>
            <person name="Sun C."/>
            <person name="Zou P."/>
            <person name="Liu Y."/>
            <person name="Dai S."/>
            <person name="Zhou R."/>
        </authorList>
    </citation>
    <scope>NUCLEOTIDE SEQUENCE [LARGE SCALE GENOMIC DNA]</scope>
</reference>
<gene>
    <name evidence="1" type="ORF">MLD38_002352</name>
</gene>
<dbReference type="Proteomes" id="UP001057402">
    <property type="component" value="Chromosome 2"/>
</dbReference>
<accession>A0ACB9RZ35</accession>
<evidence type="ECO:0000313" key="1">
    <source>
        <dbReference type="EMBL" id="KAI4384164.1"/>
    </source>
</evidence>
<proteinExistence type="predicted"/>
<keyword evidence="2" id="KW-1185">Reference proteome</keyword>
<comment type="caution">
    <text evidence="1">The sequence shown here is derived from an EMBL/GenBank/DDBJ whole genome shotgun (WGS) entry which is preliminary data.</text>
</comment>
<organism evidence="1 2">
    <name type="scientific">Melastoma candidum</name>
    <dbReference type="NCBI Taxonomy" id="119954"/>
    <lineage>
        <taxon>Eukaryota</taxon>
        <taxon>Viridiplantae</taxon>
        <taxon>Streptophyta</taxon>
        <taxon>Embryophyta</taxon>
        <taxon>Tracheophyta</taxon>
        <taxon>Spermatophyta</taxon>
        <taxon>Magnoliopsida</taxon>
        <taxon>eudicotyledons</taxon>
        <taxon>Gunneridae</taxon>
        <taxon>Pentapetalae</taxon>
        <taxon>rosids</taxon>
        <taxon>malvids</taxon>
        <taxon>Myrtales</taxon>
        <taxon>Melastomataceae</taxon>
        <taxon>Melastomatoideae</taxon>
        <taxon>Melastomateae</taxon>
        <taxon>Melastoma</taxon>
    </lineage>
</organism>
<name>A0ACB9RZ35_9MYRT</name>
<evidence type="ECO:0000313" key="2">
    <source>
        <dbReference type="Proteomes" id="UP001057402"/>
    </source>
</evidence>
<sequence length="227" mass="25611">MPPPFPDPYCNFPQPPPPPPAHPHTPSRAVLLSLLPCNLSETALRRELEVFGEVRAVEMDWEGDGVVTVHFYDLRHAQRAVKEIPEQQDRGVASREDGYSHPPEPRQHRHIQPGPDRKRLTVRARNGPVKELRDTPYKKHQRFVEFYDVRDASRALGEMNGKEINGRSVVIEFSRPVGFSRKLLNAVAAAAPSSSTFPNPILNLSSAGCYPPWTPQHYPEPLPSRLI</sequence>
<protein>
    <submittedName>
        <fullName evidence="1">Uncharacterized protein</fullName>
    </submittedName>
</protein>
<dbReference type="EMBL" id="CM042881">
    <property type="protein sequence ID" value="KAI4384164.1"/>
    <property type="molecule type" value="Genomic_DNA"/>
</dbReference>